<dbReference type="AlphaFoldDB" id="A0A2X3AWT3"/>
<protein>
    <submittedName>
        <fullName evidence="1">Uncharacterized protein</fullName>
    </submittedName>
</protein>
<dbReference type="EMBL" id="UAVY01000009">
    <property type="protein sequence ID" value="SQB40258.1"/>
    <property type="molecule type" value="Genomic_DNA"/>
</dbReference>
<sequence length="51" mass="5868">MKLTLINRLKLCWEILTVKSGHAHIAQEKQLSTFQRGYRADLKDGCVNDSH</sequence>
<gene>
    <name evidence="1" type="ORF">NCTC10786_05356</name>
</gene>
<proteinExistence type="predicted"/>
<reference evidence="1 2" key="1">
    <citation type="submission" date="2018-06" db="EMBL/GenBank/DDBJ databases">
        <authorList>
            <consortium name="Pathogen Informatics"/>
            <person name="Doyle S."/>
        </authorList>
    </citation>
    <scope>NUCLEOTIDE SEQUENCE [LARGE SCALE GENOMIC DNA]</scope>
    <source>
        <strain evidence="1 2">NCTC10786</strain>
    </source>
</reference>
<name>A0A2X3AWT3_CITKO</name>
<evidence type="ECO:0000313" key="2">
    <source>
        <dbReference type="Proteomes" id="UP000251584"/>
    </source>
</evidence>
<evidence type="ECO:0000313" key="1">
    <source>
        <dbReference type="EMBL" id="SQB40258.1"/>
    </source>
</evidence>
<dbReference type="Proteomes" id="UP000251584">
    <property type="component" value="Unassembled WGS sequence"/>
</dbReference>
<organism evidence="1 2">
    <name type="scientific">Citrobacter koseri</name>
    <name type="common">Citrobacter diversus</name>
    <dbReference type="NCBI Taxonomy" id="545"/>
    <lineage>
        <taxon>Bacteria</taxon>
        <taxon>Pseudomonadati</taxon>
        <taxon>Pseudomonadota</taxon>
        <taxon>Gammaproteobacteria</taxon>
        <taxon>Enterobacterales</taxon>
        <taxon>Enterobacteriaceae</taxon>
        <taxon>Citrobacter</taxon>
    </lineage>
</organism>
<accession>A0A2X3AWT3</accession>